<feature type="signal peptide" evidence="1">
    <location>
        <begin position="1"/>
        <end position="24"/>
    </location>
</feature>
<gene>
    <name evidence="2" type="ORF">EDD36DRAFT_212273</name>
</gene>
<keyword evidence="3" id="KW-1185">Reference proteome</keyword>
<evidence type="ECO:0000313" key="2">
    <source>
        <dbReference type="EMBL" id="KAI1614003.1"/>
    </source>
</evidence>
<proteinExistence type="predicted"/>
<sequence length="238" mass="26938">MITGIETAGLVLAILPLIVNQLDAYIQGIETLKGFKTKRYRRRIQDYSTRLGTQRVILLNTLELSLEGIVEYEEDVAKLVENPRESLWGVSLFQKKLARKLGRSHDVFIRTMTELSAATEELSTNLGFEVGDPLKISWGNRSIVEREVKKLKDIFSKSVYEDLLKDIEKAIQRSRLLSNNPTASKKSDGSIEYLGCCRNMRRQENTLLAFTTPLCGANTGIVHVETLTAYDFALSREH</sequence>
<comment type="caution">
    <text evidence="2">The sequence shown here is derived from an EMBL/GenBank/DDBJ whole genome shotgun (WGS) entry which is preliminary data.</text>
</comment>
<reference evidence="2" key="1">
    <citation type="journal article" date="2022" name="bioRxiv">
        <title>Deciphering the potential niche of two novel black yeast fungi from a biological soil crust based on their genomes, phenotypes, and melanin regulation.</title>
        <authorList>
            <consortium name="DOE Joint Genome Institute"/>
            <person name="Carr E.C."/>
            <person name="Barton Q."/>
            <person name="Grambo S."/>
            <person name="Sullivan M."/>
            <person name="Renfro C.M."/>
            <person name="Kuo A."/>
            <person name="Pangilinan J."/>
            <person name="Lipzen A."/>
            <person name="Keymanesh K."/>
            <person name="Savage E."/>
            <person name="Barry K."/>
            <person name="Grigoriev I.V."/>
            <person name="Riekhof W.R."/>
            <person name="Harris S.S."/>
        </authorList>
    </citation>
    <scope>NUCLEOTIDE SEQUENCE</scope>
    <source>
        <strain evidence="2">JF 03-4F</strain>
    </source>
</reference>
<evidence type="ECO:0000313" key="3">
    <source>
        <dbReference type="Proteomes" id="UP001203852"/>
    </source>
</evidence>
<dbReference type="PANTHER" id="PTHR35186">
    <property type="entry name" value="ANK_REP_REGION DOMAIN-CONTAINING PROTEIN"/>
    <property type="match status" value="1"/>
</dbReference>
<name>A0AAN6IE21_9EURO</name>
<organism evidence="2 3">
    <name type="scientific">Exophiala viscosa</name>
    <dbReference type="NCBI Taxonomy" id="2486360"/>
    <lineage>
        <taxon>Eukaryota</taxon>
        <taxon>Fungi</taxon>
        <taxon>Dikarya</taxon>
        <taxon>Ascomycota</taxon>
        <taxon>Pezizomycotina</taxon>
        <taxon>Eurotiomycetes</taxon>
        <taxon>Chaetothyriomycetidae</taxon>
        <taxon>Chaetothyriales</taxon>
        <taxon>Herpotrichiellaceae</taxon>
        <taxon>Exophiala</taxon>
    </lineage>
</organism>
<keyword evidence="1" id="KW-0732">Signal</keyword>
<feature type="chain" id="PRO_5043031497" description="Prion-inhibition and propagation HeLo domain-containing protein" evidence="1">
    <location>
        <begin position="25"/>
        <end position="238"/>
    </location>
</feature>
<dbReference type="Proteomes" id="UP001203852">
    <property type="component" value="Unassembled WGS sequence"/>
</dbReference>
<dbReference type="PANTHER" id="PTHR35186:SF4">
    <property type="entry name" value="PRION-INHIBITION AND PROPAGATION HELO DOMAIN-CONTAINING PROTEIN"/>
    <property type="match status" value="1"/>
</dbReference>
<dbReference type="EMBL" id="MU404353">
    <property type="protein sequence ID" value="KAI1614003.1"/>
    <property type="molecule type" value="Genomic_DNA"/>
</dbReference>
<accession>A0AAN6IE21</accession>
<evidence type="ECO:0008006" key="4">
    <source>
        <dbReference type="Google" id="ProtNLM"/>
    </source>
</evidence>
<protein>
    <recommendedName>
        <fullName evidence="4">Prion-inhibition and propagation HeLo domain-containing protein</fullName>
    </recommendedName>
</protein>
<dbReference type="AlphaFoldDB" id="A0AAN6IE21"/>
<evidence type="ECO:0000256" key="1">
    <source>
        <dbReference type="SAM" id="SignalP"/>
    </source>
</evidence>